<comment type="caution">
    <text evidence="1">The sequence shown here is derived from an EMBL/GenBank/DDBJ whole genome shotgun (WGS) entry which is preliminary data.</text>
</comment>
<evidence type="ECO:0000313" key="2">
    <source>
        <dbReference type="Proteomes" id="UP000823634"/>
    </source>
</evidence>
<organism evidence="1 2">
    <name type="scientific">Candidatus Alloenteromonas pullistercoris</name>
    <dbReference type="NCBI Taxonomy" id="2840785"/>
    <lineage>
        <taxon>Bacteria</taxon>
        <taxon>Bacillati</taxon>
        <taxon>Bacillota</taxon>
        <taxon>Bacillota incertae sedis</taxon>
        <taxon>Candidatus Alloenteromonas</taxon>
    </lineage>
</organism>
<proteinExistence type="predicted"/>
<name>A0A9D9DEL7_9FIRM</name>
<evidence type="ECO:0000313" key="1">
    <source>
        <dbReference type="EMBL" id="MBO8426152.1"/>
    </source>
</evidence>
<reference evidence="1" key="2">
    <citation type="journal article" date="2021" name="PeerJ">
        <title>Extensive microbial diversity within the chicken gut microbiome revealed by metagenomics and culture.</title>
        <authorList>
            <person name="Gilroy R."/>
            <person name="Ravi A."/>
            <person name="Getino M."/>
            <person name="Pursley I."/>
            <person name="Horton D.L."/>
            <person name="Alikhan N.F."/>
            <person name="Baker D."/>
            <person name="Gharbi K."/>
            <person name="Hall N."/>
            <person name="Watson M."/>
            <person name="Adriaenssens E.M."/>
            <person name="Foster-Nyarko E."/>
            <person name="Jarju S."/>
            <person name="Secka A."/>
            <person name="Antonio M."/>
            <person name="Oren A."/>
            <person name="Chaudhuri R.R."/>
            <person name="La Ragione R."/>
            <person name="Hildebrand F."/>
            <person name="Pallen M.J."/>
        </authorList>
    </citation>
    <scope>NUCLEOTIDE SEQUENCE</scope>
    <source>
        <strain evidence="1">17113</strain>
    </source>
</reference>
<accession>A0A9D9DEL7</accession>
<gene>
    <name evidence="1" type="ORF">IAC61_02380</name>
</gene>
<protein>
    <submittedName>
        <fullName evidence="1">Uncharacterized protein</fullName>
    </submittedName>
</protein>
<dbReference type="AlphaFoldDB" id="A0A9D9DEL7"/>
<reference evidence="1" key="1">
    <citation type="submission" date="2020-10" db="EMBL/GenBank/DDBJ databases">
        <authorList>
            <person name="Gilroy R."/>
        </authorList>
    </citation>
    <scope>NUCLEOTIDE SEQUENCE</scope>
    <source>
        <strain evidence="1">17113</strain>
    </source>
</reference>
<dbReference type="Proteomes" id="UP000823634">
    <property type="component" value="Unassembled WGS sequence"/>
</dbReference>
<dbReference type="EMBL" id="JADINA010000019">
    <property type="protein sequence ID" value="MBO8426152.1"/>
    <property type="molecule type" value="Genomic_DNA"/>
</dbReference>
<sequence>MREFDADGLTLAKYQAEIFSASVIKAPCSSPVFLRRFFSSDFAKKLDHMAIAFLSLDVDEAFCSLANEFGESSYGKERYPAEALYWVGYITRYISYTRCCSSFFVYKTFPMRLLVDCYPGFHTQSEEWAIDRLLSKVGKTEEHFDPNARLKEILRRRRGYGDKTKP</sequence>